<dbReference type="EMBL" id="BAABME010014975">
    <property type="protein sequence ID" value="GAA0138639.1"/>
    <property type="molecule type" value="Genomic_DNA"/>
</dbReference>
<proteinExistence type="predicted"/>
<evidence type="ECO:0000313" key="3">
    <source>
        <dbReference type="Proteomes" id="UP001454036"/>
    </source>
</evidence>
<evidence type="ECO:0000313" key="2">
    <source>
        <dbReference type="EMBL" id="GAA0138639.1"/>
    </source>
</evidence>
<keyword evidence="1" id="KW-0175">Coiled coil</keyword>
<accession>A0AAV3NH34</accession>
<comment type="caution">
    <text evidence="2">The sequence shown here is derived from an EMBL/GenBank/DDBJ whole genome shotgun (WGS) entry which is preliminary data.</text>
</comment>
<name>A0AAV3NH34_LITER</name>
<protein>
    <submittedName>
        <fullName evidence="2">Uncharacterized protein</fullName>
    </submittedName>
</protein>
<gene>
    <name evidence="2" type="ORF">LIER_34962</name>
</gene>
<sequence>MQTQPVRVGLGKGRMLGAGYTSLAESLMDVGSSQTEPAPAIVMEDIQRMLVESEARNKVLEQKYEEQQAANVGMKEEIIGLKSQLANFMGMFQAYVGGAVATAGFHSLVPSVLSHAGLLASVQ</sequence>
<dbReference type="AlphaFoldDB" id="A0AAV3NH34"/>
<dbReference type="Proteomes" id="UP001454036">
    <property type="component" value="Unassembled WGS sequence"/>
</dbReference>
<organism evidence="2 3">
    <name type="scientific">Lithospermum erythrorhizon</name>
    <name type="common">Purple gromwell</name>
    <name type="synonym">Lithospermum officinale var. erythrorhizon</name>
    <dbReference type="NCBI Taxonomy" id="34254"/>
    <lineage>
        <taxon>Eukaryota</taxon>
        <taxon>Viridiplantae</taxon>
        <taxon>Streptophyta</taxon>
        <taxon>Embryophyta</taxon>
        <taxon>Tracheophyta</taxon>
        <taxon>Spermatophyta</taxon>
        <taxon>Magnoliopsida</taxon>
        <taxon>eudicotyledons</taxon>
        <taxon>Gunneridae</taxon>
        <taxon>Pentapetalae</taxon>
        <taxon>asterids</taxon>
        <taxon>lamiids</taxon>
        <taxon>Boraginales</taxon>
        <taxon>Boraginaceae</taxon>
        <taxon>Boraginoideae</taxon>
        <taxon>Lithospermeae</taxon>
        <taxon>Lithospermum</taxon>
    </lineage>
</organism>
<feature type="coiled-coil region" evidence="1">
    <location>
        <begin position="43"/>
        <end position="77"/>
    </location>
</feature>
<evidence type="ECO:0000256" key="1">
    <source>
        <dbReference type="SAM" id="Coils"/>
    </source>
</evidence>
<reference evidence="2 3" key="1">
    <citation type="submission" date="2024-01" db="EMBL/GenBank/DDBJ databases">
        <title>The complete chloroplast genome sequence of Lithospermum erythrorhizon: insights into the phylogenetic relationship among Boraginaceae species and the maternal lineages of purple gromwells.</title>
        <authorList>
            <person name="Okada T."/>
            <person name="Watanabe K."/>
        </authorList>
    </citation>
    <scope>NUCLEOTIDE SEQUENCE [LARGE SCALE GENOMIC DNA]</scope>
</reference>
<keyword evidence="3" id="KW-1185">Reference proteome</keyword>